<dbReference type="Pfam" id="PF02900">
    <property type="entry name" value="LigB"/>
    <property type="match status" value="1"/>
</dbReference>
<evidence type="ECO:0000256" key="3">
    <source>
        <dbReference type="ARBA" id="ARBA00022723"/>
    </source>
</evidence>
<dbReference type="PANTHER" id="PTHR30096:SF0">
    <property type="entry name" value="4,5-DOPA DIOXYGENASE EXTRADIOL-LIKE PROTEIN"/>
    <property type="match status" value="1"/>
</dbReference>
<dbReference type="GO" id="GO:0016702">
    <property type="term" value="F:oxidoreductase activity, acting on single donors with incorporation of molecular oxygen, incorporation of two atoms of oxygen"/>
    <property type="evidence" value="ECO:0007669"/>
    <property type="project" value="UniProtKB-ARBA"/>
</dbReference>
<reference evidence="7 8" key="1">
    <citation type="submission" date="2016-10" db="EMBL/GenBank/DDBJ databases">
        <authorList>
            <person name="de Groot N.N."/>
        </authorList>
    </citation>
    <scope>NUCLEOTIDE SEQUENCE [LARGE SCALE GENOMIC DNA]</scope>
    <source>
        <strain evidence="7 8">DSM 15230</strain>
    </source>
</reference>
<feature type="domain" description="Extradiol ring-cleavage dioxygenase class III enzyme subunit B" evidence="6">
    <location>
        <begin position="12"/>
        <end position="242"/>
    </location>
</feature>
<dbReference type="PIRSF" id="PIRSF006157">
    <property type="entry name" value="Doxgns_DODA"/>
    <property type="match status" value="1"/>
</dbReference>
<evidence type="ECO:0000256" key="2">
    <source>
        <dbReference type="ARBA" id="ARBA00007581"/>
    </source>
</evidence>
<protein>
    <submittedName>
        <fullName evidence="7">Aromatic ring-opening dioxygenase, catalytic subunit, LigB family</fullName>
    </submittedName>
</protein>
<organism evidence="7 8">
    <name type="scientific">Allisonella histaminiformans</name>
    <dbReference type="NCBI Taxonomy" id="209880"/>
    <lineage>
        <taxon>Bacteria</taxon>
        <taxon>Bacillati</taxon>
        <taxon>Bacillota</taxon>
        <taxon>Negativicutes</taxon>
        <taxon>Veillonellales</taxon>
        <taxon>Veillonellaceae</taxon>
        <taxon>Allisonella</taxon>
    </lineage>
</organism>
<name>A0A1G5W2A5_9FIRM</name>
<dbReference type="InterPro" id="IPR004183">
    <property type="entry name" value="Xdiol_dOase_suB"/>
</dbReference>
<evidence type="ECO:0000256" key="5">
    <source>
        <dbReference type="ARBA" id="ARBA00023002"/>
    </source>
</evidence>
<comment type="similarity">
    <text evidence="2">Belongs to the DODA-type extradiol aromatic ring-opening dioxygenase family.</text>
</comment>
<comment type="cofactor">
    <cofactor evidence="1">
        <name>Zn(2+)</name>
        <dbReference type="ChEBI" id="CHEBI:29105"/>
    </cofactor>
</comment>
<proteinExistence type="inferred from homology"/>
<dbReference type="GO" id="GO:0008270">
    <property type="term" value="F:zinc ion binding"/>
    <property type="evidence" value="ECO:0007669"/>
    <property type="project" value="InterPro"/>
</dbReference>
<dbReference type="GO" id="GO:0008198">
    <property type="term" value="F:ferrous iron binding"/>
    <property type="evidence" value="ECO:0007669"/>
    <property type="project" value="InterPro"/>
</dbReference>
<dbReference type="STRING" id="209880.SAMN02910343_01087"/>
<keyword evidence="8" id="KW-1185">Reference proteome</keyword>
<keyword evidence="5" id="KW-0560">Oxidoreductase</keyword>
<dbReference type="AlphaFoldDB" id="A0A1G5W2A5"/>
<dbReference type="EMBL" id="FMXA01000012">
    <property type="protein sequence ID" value="SDA52230.1"/>
    <property type="molecule type" value="Genomic_DNA"/>
</dbReference>
<evidence type="ECO:0000256" key="1">
    <source>
        <dbReference type="ARBA" id="ARBA00001947"/>
    </source>
</evidence>
<dbReference type="Gene3D" id="3.40.830.10">
    <property type="entry name" value="LigB-like"/>
    <property type="match status" value="1"/>
</dbReference>
<keyword evidence="4" id="KW-0862">Zinc</keyword>
<evidence type="ECO:0000313" key="7">
    <source>
        <dbReference type="EMBL" id="SDA52230.1"/>
    </source>
</evidence>
<keyword evidence="3" id="KW-0479">Metal-binding</keyword>
<dbReference type="SUPFAM" id="SSF53213">
    <property type="entry name" value="LigB-like"/>
    <property type="match status" value="1"/>
</dbReference>
<dbReference type="Proteomes" id="UP000199689">
    <property type="component" value="Unassembled WGS sequence"/>
</dbReference>
<accession>A0A1G5W2A5</accession>
<evidence type="ECO:0000256" key="4">
    <source>
        <dbReference type="ARBA" id="ARBA00022833"/>
    </source>
</evidence>
<keyword evidence="7" id="KW-0223">Dioxygenase</keyword>
<evidence type="ECO:0000259" key="6">
    <source>
        <dbReference type="Pfam" id="PF02900"/>
    </source>
</evidence>
<sequence>MIALAHNDLTAAFNHIGQEVISRFGKPKAILSICAHWYADGTYIQSAEKPRQIYDMYGFPDELYEVQYPVSGNRDLTMDVLNLLGDKVSINDTWGIDHGTWTVLVHMFPKADIPVVQLSVNRRLTEEECYNLGKELAPLREKGYLIFASGNVVHNLRAVEFDNPRGTPAADAFDEFIKEAVLARNDEAVIHYDTHKDADYAVPTKDHFLPLLYALGASEGETPMVYNNIRNLGSMSMTGYIFGMEE</sequence>
<dbReference type="InterPro" id="IPR014436">
    <property type="entry name" value="Extradiol_dOase_DODA"/>
</dbReference>
<dbReference type="CDD" id="cd07363">
    <property type="entry name" value="45_DOPA_Dioxygenase"/>
    <property type="match status" value="1"/>
</dbReference>
<dbReference type="PANTHER" id="PTHR30096">
    <property type="entry name" value="4,5-DOPA DIOXYGENASE EXTRADIOL-LIKE PROTEIN"/>
    <property type="match status" value="1"/>
</dbReference>
<evidence type="ECO:0000313" key="8">
    <source>
        <dbReference type="Proteomes" id="UP000199689"/>
    </source>
</evidence>
<gene>
    <name evidence="7" type="ORF">SAMN02910343_01087</name>
</gene>